<reference evidence="9" key="1">
    <citation type="submission" date="2020-09" db="EMBL/GenBank/DDBJ databases">
        <title>A novel bacterium of genus Paenibacillus, isolated from South China Sea.</title>
        <authorList>
            <person name="Huang H."/>
            <person name="Mo K."/>
            <person name="Hu Y."/>
        </authorList>
    </citation>
    <scope>NUCLEOTIDE SEQUENCE</scope>
    <source>
        <strain evidence="9">IB182363</strain>
    </source>
</reference>
<organism evidence="9 10">
    <name type="scientific">Paenibacillus oceani</name>
    <dbReference type="NCBI Taxonomy" id="2772510"/>
    <lineage>
        <taxon>Bacteria</taxon>
        <taxon>Bacillati</taxon>
        <taxon>Bacillota</taxon>
        <taxon>Bacilli</taxon>
        <taxon>Bacillales</taxon>
        <taxon>Paenibacillaceae</taxon>
        <taxon>Paenibacillus</taxon>
    </lineage>
</organism>
<dbReference type="EMBL" id="JACXJA010000005">
    <property type="protein sequence ID" value="MBD2861176.1"/>
    <property type="molecule type" value="Genomic_DNA"/>
</dbReference>
<dbReference type="GO" id="GO:0003677">
    <property type="term" value="F:DNA binding"/>
    <property type="evidence" value="ECO:0007669"/>
    <property type="project" value="UniProtKB-KW"/>
</dbReference>
<keyword evidence="3" id="KW-0731">Sigma factor</keyword>
<evidence type="ECO:0000259" key="6">
    <source>
        <dbReference type="Pfam" id="PF04542"/>
    </source>
</evidence>
<comment type="caution">
    <text evidence="9">The sequence shown here is derived from an EMBL/GenBank/DDBJ whole genome shotgun (WGS) entry which is preliminary data.</text>
</comment>
<evidence type="ECO:0000256" key="1">
    <source>
        <dbReference type="ARBA" id="ARBA00010641"/>
    </source>
</evidence>
<dbReference type="GO" id="GO:0016987">
    <property type="term" value="F:sigma factor activity"/>
    <property type="evidence" value="ECO:0007669"/>
    <property type="project" value="UniProtKB-KW"/>
</dbReference>
<name>A0A927C7Y8_9BACL</name>
<dbReference type="NCBIfam" id="TIGR02937">
    <property type="entry name" value="sigma70-ECF"/>
    <property type="match status" value="1"/>
</dbReference>
<dbReference type="InterPro" id="IPR013324">
    <property type="entry name" value="RNA_pol_sigma_r3/r4-like"/>
</dbReference>
<keyword evidence="4" id="KW-0238">DNA-binding</keyword>
<gene>
    <name evidence="9" type="ORF">IDH45_04135</name>
</gene>
<evidence type="ECO:0000313" key="10">
    <source>
        <dbReference type="Proteomes" id="UP000639396"/>
    </source>
</evidence>
<dbReference type="InterPro" id="IPR013249">
    <property type="entry name" value="RNA_pol_sigma70_r4_t2"/>
</dbReference>
<dbReference type="PANTHER" id="PTHR43133">
    <property type="entry name" value="RNA POLYMERASE ECF-TYPE SIGMA FACTO"/>
    <property type="match status" value="1"/>
</dbReference>
<feature type="domain" description="RNA polymerase sigma-70 region 2" evidence="6">
    <location>
        <begin position="18"/>
        <end position="84"/>
    </location>
</feature>
<dbReference type="Pfam" id="PF08874">
    <property type="entry name" value="DUF1835"/>
    <property type="match status" value="1"/>
</dbReference>
<dbReference type="AlphaFoldDB" id="A0A927C7Y8"/>
<dbReference type="CDD" id="cd06171">
    <property type="entry name" value="Sigma70_r4"/>
    <property type="match status" value="1"/>
</dbReference>
<dbReference type="InterPro" id="IPR036388">
    <property type="entry name" value="WH-like_DNA-bd_sf"/>
</dbReference>
<evidence type="ECO:0000256" key="5">
    <source>
        <dbReference type="ARBA" id="ARBA00023163"/>
    </source>
</evidence>
<proteinExistence type="inferred from homology"/>
<dbReference type="SUPFAM" id="SSF88659">
    <property type="entry name" value="Sigma3 and sigma4 domains of RNA polymerase sigma factors"/>
    <property type="match status" value="1"/>
</dbReference>
<evidence type="ECO:0000259" key="7">
    <source>
        <dbReference type="Pfam" id="PF08281"/>
    </source>
</evidence>
<dbReference type="InterPro" id="IPR014973">
    <property type="entry name" value="DUF1835"/>
</dbReference>
<dbReference type="Pfam" id="PF04542">
    <property type="entry name" value="Sigma70_r2"/>
    <property type="match status" value="1"/>
</dbReference>
<dbReference type="Pfam" id="PF08281">
    <property type="entry name" value="Sigma70_r4_2"/>
    <property type="match status" value="1"/>
</dbReference>
<dbReference type="Gene3D" id="1.10.1740.10">
    <property type="match status" value="1"/>
</dbReference>
<dbReference type="InterPro" id="IPR039425">
    <property type="entry name" value="RNA_pol_sigma-70-like"/>
</dbReference>
<dbReference type="GO" id="GO:0006352">
    <property type="term" value="P:DNA-templated transcription initiation"/>
    <property type="evidence" value="ECO:0007669"/>
    <property type="project" value="InterPro"/>
</dbReference>
<comment type="similarity">
    <text evidence="1">Belongs to the sigma-70 factor family. ECF subfamily.</text>
</comment>
<protein>
    <submittedName>
        <fullName evidence="9">Sigma-70 family RNA polymerase sigma factor</fullName>
    </submittedName>
</protein>
<dbReference type="Proteomes" id="UP000639396">
    <property type="component" value="Unassembled WGS sequence"/>
</dbReference>
<dbReference type="RefSeq" id="WP_190924968.1">
    <property type="nucleotide sequence ID" value="NZ_JACXJA010000005.1"/>
</dbReference>
<evidence type="ECO:0000259" key="8">
    <source>
        <dbReference type="Pfam" id="PF08874"/>
    </source>
</evidence>
<evidence type="ECO:0000313" key="9">
    <source>
        <dbReference type="EMBL" id="MBD2861176.1"/>
    </source>
</evidence>
<dbReference type="InterPro" id="IPR013325">
    <property type="entry name" value="RNA_pol_sigma_r2"/>
</dbReference>
<keyword evidence="2" id="KW-0805">Transcription regulation</keyword>
<dbReference type="InterPro" id="IPR007627">
    <property type="entry name" value="RNA_pol_sigma70_r2"/>
</dbReference>
<dbReference type="SUPFAM" id="SSF88946">
    <property type="entry name" value="Sigma2 domain of RNA polymerase sigma factors"/>
    <property type="match status" value="1"/>
</dbReference>
<evidence type="ECO:0000256" key="2">
    <source>
        <dbReference type="ARBA" id="ARBA00023015"/>
    </source>
</evidence>
<keyword evidence="5" id="KW-0804">Transcription</keyword>
<feature type="domain" description="RNA polymerase sigma factor 70 region 4 type 2" evidence="7">
    <location>
        <begin position="114"/>
        <end position="166"/>
    </location>
</feature>
<keyword evidence="10" id="KW-1185">Reference proteome</keyword>
<dbReference type="PANTHER" id="PTHR43133:SF8">
    <property type="entry name" value="RNA POLYMERASE SIGMA FACTOR HI_1459-RELATED"/>
    <property type="match status" value="1"/>
</dbReference>
<accession>A0A927C7Y8</accession>
<dbReference type="Gene3D" id="1.10.10.10">
    <property type="entry name" value="Winged helix-like DNA-binding domain superfamily/Winged helix DNA-binding domain"/>
    <property type="match status" value="1"/>
</dbReference>
<sequence length="524" mass="58962">MDSVKAAQQGDRDAFAQLVRQFGDMAYAVACNQLNDPYLAEDAVQESFAEAFVHLSRLRDPNAFPGWFKTIVTRQCNRIVRRNRESSLPYEFVSQLASDQPSPHELAEKREFRRMIHRSVSVLPYRLRAAVQLFYIHGYSLAEISAFLGTPVPALKKRLFDARHKLRSVIPVADFVSVFRELNEGGSKVLHIVNGDSVVETLKQGVVQGDILVWREIYSEGPVFAEQANPDALAFRASRLEQTLGIPRDLFLSGCEAQERQLAGFRDYDEIVLWFEYDLFDQTMLCYLLDWFSRQSLGRTKLHLLCIGSFPGIENFRGLGQLSSGQLTSLSGTWNPVNHSELELGSRAWQAFVSPDPRPLAALLQEDCSALPYLKEAFRFHLSRYPSVHNGLGIVEQLLLEQLAGGIDRPFELFSRVGAKVNWFGMGDIQFWSILRSLAQGREALLRLEGASDFPGLTGPPPEFGSSRLVLTETGRNVLEGALDRIAVQGIDCWLGGVHLHAGSPDWRWDPERQTIVRMEPGPE</sequence>
<evidence type="ECO:0000256" key="4">
    <source>
        <dbReference type="ARBA" id="ARBA00023125"/>
    </source>
</evidence>
<dbReference type="InterPro" id="IPR014284">
    <property type="entry name" value="RNA_pol_sigma-70_dom"/>
</dbReference>
<feature type="domain" description="DUF1835" evidence="8">
    <location>
        <begin position="190"/>
        <end position="294"/>
    </location>
</feature>
<evidence type="ECO:0000256" key="3">
    <source>
        <dbReference type="ARBA" id="ARBA00023082"/>
    </source>
</evidence>